<feature type="signal peptide" evidence="2">
    <location>
        <begin position="1"/>
        <end position="19"/>
    </location>
</feature>
<dbReference type="AlphaFoldDB" id="A0A9W6XMP4"/>
<dbReference type="OrthoDB" id="146483at2759"/>
<proteinExistence type="predicted"/>
<dbReference type="Proteomes" id="UP001165121">
    <property type="component" value="Unassembled WGS sequence"/>
</dbReference>
<keyword evidence="1" id="KW-0472">Membrane</keyword>
<accession>A0A9W6XMP4</accession>
<keyword evidence="1" id="KW-0812">Transmembrane</keyword>
<evidence type="ECO:0000313" key="3">
    <source>
        <dbReference type="EMBL" id="GMF41803.1"/>
    </source>
</evidence>
<evidence type="ECO:0000256" key="1">
    <source>
        <dbReference type="SAM" id="Phobius"/>
    </source>
</evidence>
<feature type="transmembrane region" description="Helical" evidence="1">
    <location>
        <begin position="161"/>
        <end position="179"/>
    </location>
</feature>
<evidence type="ECO:0000256" key="2">
    <source>
        <dbReference type="SAM" id="SignalP"/>
    </source>
</evidence>
<evidence type="ECO:0000313" key="4">
    <source>
        <dbReference type="Proteomes" id="UP001165121"/>
    </source>
</evidence>
<reference evidence="3" key="1">
    <citation type="submission" date="2023-04" db="EMBL/GenBank/DDBJ databases">
        <title>Phytophthora fragariaefolia NBRC 109709.</title>
        <authorList>
            <person name="Ichikawa N."/>
            <person name="Sato H."/>
            <person name="Tonouchi N."/>
        </authorList>
    </citation>
    <scope>NUCLEOTIDE SEQUENCE</scope>
    <source>
        <strain evidence="3">NBRC 109709</strain>
    </source>
</reference>
<name>A0A9W6XMP4_9STRA</name>
<comment type="caution">
    <text evidence="3">The sequence shown here is derived from an EMBL/GenBank/DDBJ whole genome shotgun (WGS) entry which is preliminary data.</text>
</comment>
<protein>
    <submittedName>
        <fullName evidence="3">Unnamed protein product</fullName>
    </submittedName>
</protein>
<feature type="chain" id="PRO_5040857036" evidence="2">
    <location>
        <begin position="20"/>
        <end position="184"/>
    </location>
</feature>
<keyword evidence="2" id="KW-0732">Signal</keyword>
<sequence length="184" mass="19933">MRVRLLVSVVTIFVAFANGLDNNVLVTNRAKTTASGGNPVRNLKGNKIAEMDTNSEERVSGANRLVSFFKRKAARLNFLKKNPSIATTLDNNPAVAKQVETLYNQPGLVNSIKKSDNLSNLRNAVAQHSGQFTEAKLERIGSAAKKATTSTRGIDDEEGMLLAYGVLFVMIVIILGVGYHKATN</sequence>
<organism evidence="3 4">
    <name type="scientific">Phytophthora fragariaefolia</name>
    <dbReference type="NCBI Taxonomy" id="1490495"/>
    <lineage>
        <taxon>Eukaryota</taxon>
        <taxon>Sar</taxon>
        <taxon>Stramenopiles</taxon>
        <taxon>Oomycota</taxon>
        <taxon>Peronosporomycetes</taxon>
        <taxon>Peronosporales</taxon>
        <taxon>Peronosporaceae</taxon>
        <taxon>Phytophthora</taxon>
    </lineage>
</organism>
<gene>
    <name evidence="3" type="ORF">Pfra01_001338100</name>
</gene>
<keyword evidence="4" id="KW-1185">Reference proteome</keyword>
<keyword evidence="1" id="KW-1133">Transmembrane helix</keyword>
<dbReference type="EMBL" id="BSXT01001380">
    <property type="protein sequence ID" value="GMF41803.1"/>
    <property type="molecule type" value="Genomic_DNA"/>
</dbReference>